<dbReference type="EMBL" id="JAPNKA010000001">
    <property type="protein sequence ID" value="MCY1080790.1"/>
    <property type="molecule type" value="Genomic_DNA"/>
</dbReference>
<dbReference type="RefSeq" id="WP_267539422.1">
    <property type="nucleotide sequence ID" value="NZ_JAPNKA010000001.1"/>
</dbReference>
<keyword evidence="2" id="KW-0378">Hydrolase</keyword>
<dbReference type="Proteomes" id="UP001207654">
    <property type="component" value="Unassembled WGS sequence"/>
</dbReference>
<dbReference type="InterPro" id="IPR036760">
    <property type="entry name" value="SspB-like_sf"/>
</dbReference>
<proteinExistence type="predicted"/>
<evidence type="ECO:0000313" key="2">
    <source>
        <dbReference type="EMBL" id="MCY1080790.1"/>
    </source>
</evidence>
<keyword evidence="2" id="KW-0645">Protease</keyword>
<name>A0ABT4AGI7_9BACT</name>
<feature type="compositionally biased region" description="Pro residues" evidence="1">
    <location>
        <begin position="156"/>
        <end position="166"/>
    </location>
</feature>
<sequence>MDKMGPEKKARLLAALDKGMVMIHLDARRPGVLVPPSLRNESHLRLNLSYRFDPPDLTVGEWGVRCTLSFSGSRFKVAVPWSALFAITSHATKETWACPEDMPAEILQQMMVTTKVPMPEPVAEPSAPAAERPRAVLREVVLPEDEAPEPVTAAPAPVPTPAPVPAPSLVEAEGPKDDPPAPRRGHLRLVK</sequence>
<gene>
    <name evidence="2" type="ORF">OV287_40730</name>
</gene>
<keyword evidence="3" id="KW-1185">Reference proteome</keyword>
<dbReference type="GO" id="GO:0006508">
    <property type="term" value="P:proteolysis"/>
    <property type="evidence" value="ECO:0007669"/>
    <property type="project" value="UniProtKB-KW"/>
</dbReference>
<protein>
    <submittedName>
        <fullName evidence="2">ClpXP protease specificity-enhancing factor SspB</fullName>
    </submittedName>
</protein>
<organism evidence="2 3">
    <name type="scientific">Archangium lansingense</name>
    <dbReference type="NCBI Taxonomy" id="2995310"/>
    <lineage>
        <taxon>Bacteria</taxon>
        <taxon>Pseudomonadati</taxon>
        <taxon>Myxococcota</taxon>
        <taxon>Myxococcia</taxon>
        <taxon>Myxococcales</taxon>
        <taxon>Cystobacterineae</taxon>
        <taxon>Archangiaceae</taxon>
        <taxon>Archangium</taxon>
    </lineage>
</organism>
<dbReference type="GO" id="GO:0008233">
    <property type="term" value="F:peptidase activity"/>
    <property type="evidence" value="ECO:0007669"/>
    <property type="project" value="UniProtKB-KW"/>
</dbReference>
<evidence type="ECO:0000256" key="1">
    <source>
        <dbReference type="SAM" id="MobiDB-lite"/>
    </source>
</evidence>
<accession>A0ABT4AGI7</accession>
<dbReference type="Gene3D" id="2.30.30.220">
    <property type="entry name" value="SspB-like"/>
    <property type="match status" value="1"/>
</dbReference>
<feature type="compositionally biased region" description="Low complexity" evidence="1">
    <location>
        <begin position="121"/>
        <end position="130"/>
    </location>
</feature>
<dbReference type="SUPFAM" id="SSF101738">
    <property type="entry name" value="SspB-like"/>
    <property type="match status" value="1"/>
</dbReference>
<comment type="caution">
    <text evidence="2">The sequence shown here is derived from an EMBL/GenBank/DDBJ whole genome shotgun (WGS) entry which is preliminary data.</text>
</comment>
<feature type="region of interest" description="Disordered" evidence="1">
    <location>
        <begin position="118"/>
        <end position="191"/>
    </location>
</feature>
<evidence type="ECO:0000313" key="3">
    <source>
        <dbReference type="Proteomes" id="UP001207654"/>
    </source>
</evidence>
<reference evidence="2 3" key="1">
    <citation type="submission" date="2022-11" db="EMBL/GenBank/DDBJ databases">
        <title>Minimal conservation of predation-associated metabolite biosynthetic gene clusters underscores biosynthetic potential of Myxococcota including descriptions for ten novel species: Archangium lansinium sp. nov., Myxococcus landrumus sp. nov., Nannocystis bai.</title>
        <authorList>
            <person name="Ahearne A."/>
            <person name="Stevens C."/>
            <person name="Phillips K."/>
        </authorList>
    </citation>
    <scope>NUCLEOTIDE SEQUENCE [LARGE SCALE GENOMIC DNA]</scope>
    <source>
        <strain evidence="2 3">MIWBW</strain>
    </source>
</reference>